<feature type="signal peptide" evidence="1">
    <location>
        <begin position="1"/>
        <end position="19"/>
    </location>
</feature>
<dbReference type="GeneID" id="110985441"/>
<reference evidence="3" key="1">
    <citation type="submission" date="2025-08" db="UniProtKB">
        <authorList>
            <consortium name="RefSeq"/>
        </authorList>
    </citation>
    <scope>IDENTIFICATION</scope>
</reference>
<gene>
    <name evidence="3" type="primary">LOC110985441</name>
</gene>
<dbReference type="AlphaFoldDB" id="A0A8B7ZBF9"/>
<dbReference type="Pfam" id="PF00811">
    <property type="entry name" value="Ependymin"/>
    <property type="match status" value="1"/>
</dbReference>
<dbReference type="Proteomes" id="UP000694845">
    <property type="component" value="Unplaced"/>
</dbReference>
<dbReference type="OMA" id="YPEGAHY"/>
<evidence type="ECO:0000256" key="1">
    <source>
        <dbReference type="SAM" id="SignalP"/>
    </source>
</evidence>
<keyword evidence="1" id="KW-0732">Signal</keyword>
<protein>
    <submittedName>
        <fullName evidence="3">Uncharacterized protein LOC110985441</fullName>
    </submittedName>
</protein>
<evidence type="ECO:0000313" key="3">
    <source>
        <dbReference type="RefSeq" id="XP_022102160.1"/>
    </source>
</evidence>
<dbReference type="InterPro" id="IPR001299">
    <property type="entry name" value="Ependymin"/>
</dbReference>
<feature type="chain" id="PRO_5034279904" evidence="1">
    <location>
        <begin position="20"/>
        <end position="187"/>
    </location>
</feature>
<dbReference type="PANTHER" id="PTHR10697">
    <property type="entry name" value="MAMMALIAN EPENDYMIN-RELATED PROTEIN 1"/>
    <property type="match status" value="1"/>
</dbReference>
<dbReference type="GO" id="GO:0005764">
    <property type="term" value="C:lysosome"/>
    <property type="evidence" value="ECO:0007669"/>
    <property type="project" value="TreeGrafter"/>
</dbReference>
<dbReference type="RefSeq" id="XP_022102160.1">
    <property type="nucleotide sequence ID" value="XM_022246468.1"/>
</dbReference>
<dbReference type="OrthoDB" id="10070532at2759"/>
<dbReference type="GO" id="GO:0005509">
    <property type="term" value="F:calcium ion binding"/>
    <property type="evidence" value="ECO:0007669"/>
    <property type="project" value="InterPro"/>
</dbReference>
<dbReference type="GO" id="GO:0007160">
    <property type="term" value="P:cell-matrix adhesion"/>
    <property type="evidence" value="ECO:0007669"/>
    <property type="project" value="InterPro"/>
</dbReference>
<dbReference type="GO" id="GO:0005576">
    <property type="term" value="C:extracellular region"/>
    <property type="evidence" value="ECO:0007669"/>
    <property type="project" value="InterPro"/>
</dbReference>
<organism evidence="2 3">
    <name type="scientific">Acanthaster planci</name>
    <name type="common">Crown-of-thorns starfish</name>
    <dbReference type="NCBI Taxonomy" id="133434"/>
    <lineage>
        <taxon>Eukaryota</taxon>
        <taxon>Metazoa</taxon>
        <taxon>Echinodermata</taxon>
        <taxon>Eleutherozoa</taxon>
        <taxon>Asterozoa</taxon>
        <taxon>Asteroidea</taxon>
        <taxon>Valvatacea</taxon>
        <taxon>Valvatida</taxon>
        <taxon>Acanthasteridae</taxon>
        <taxon>Acanthaster</taxon>
    </lineage>
</organism>
<accession>A0A8B7ZBF9</accession>
<name>A0A8B7ZBF9_ACAPL</name>
<keyword evidence="2" id="KW-1185">Reference proteome</keyword>
<sequence>MSILSVVFLCQAFLAISYAQKKCCYPDQFVSIEGIEIGLSQSGKGSATVGKIQVAFDYTNKRVAELGIMTTDQKSEELQGIADYSKGVQYFIQPKARECIKVPLAGPMPHCVPDNATSVGSIYLGNHKLTVDVYNLPVDEGIVSLSVTHGECIPNSYTVLATSPYGKFKQFFQTGSIKNMSQRYRSQ</sequence>
<dbReference type="PANTHER" id="PTHR10697:SF13">
    <property type="entry name" value="RICIN B LECTIN DOMAIN-CONTAINING PROTEIN"/>
    <property type="match status" value="1"/>
</dbReference>
<dbReference type="KEGG" id="aplc:110985441"/>
<proteinExistence type="predicted"/>
<evidence type="ECO:0000313" key="2">
    <source>
        <dbReference type="Proteomes" id="UP000694845"/>
    </source>
</evidence>